<dbReference type="Proteomes" id="UP001234178">
    <property type="component" value="Unassembled WGS sequence"/>
</dbReference>
<evidence type="ECO:0000313" key="2">
    <source>
        <dbReference type="Proteomes" id="UP001234178"/>
    </source>
</evidence>
<organism evidence="1 2">
    <name type="scientific">Daphnia magna</name>
    <dbReference type="NCBI Taxonomy" id="35525"/>
    <lineage>
        <taxon>Eukaryota</taxon>
        <taxon>Metazoa</taxon>
        <taxon>Ecdysozoa</taxon>
        <taxon>Arthropoda</taxon>
        <taxon>Crustacea</taxon>
        <taxon>Branchiopoda</taxon>
        <taxon>Diplostraca</taxon>
        <taxon>Cladocera</taxon>
        <taxon>Anomopoda</taxon>
        <taxon>Daphniidae</taxon>
        <taxon>Daphnia</taxon>
    </lineage>
</organism>
<accession>A0ABQ9ZLI1</accession>
<name>A0ABQ9ZLI1_9CRUS</name>
<reference evidence="1 2" key="1">
    <citation type="journal article" date="2023" name="Nucleic Acids Res.">
        <title>The hologenome of Daphnia magna reveals possible DNA methylation and microbiome-mediated evolution of the host genome.</title>
        <authorList>
            <person name="Chaturvedi A."/>
            <person name="Li X."/>
            <person name="Dhandapani V."/>
            <person name="Marshall H."/>
            <person name="Kissane S."/>
            <person name="Cuenca-Cambronero M."/>
            <person name="Asole G."/>
            <person name="Calvet F."/>
            <person name="Ruiz-Romero M."/>
            <person name="Marangio P."/>
            <person name="Guigo R."/>
            <person name="Rago D."/>
            <person name="Mirbahai L."/>
            <person name="Eastwood N."/>
            <person name="Colbourne J.K."/>
            <person name="Zhou J."/>
            <person name="Mallon E."/>
            <person name="Orsini L."/>
        </authorList>
    </citation>
    <scope>NUCLEOTIDE SEQUENCE [LARGE SCALE GENOMIC DNA]</scope>
    <source>
        <strain evidence="1">LRV0_1</strain>
    </source>
</reference>
<proteinExistence type="predicted"/>
<protein>
    <submittedName>
        <fullName evidence="1">Uncharacterized protein</fullName>
    </submittedName>
</protein>
<keyword evidence="2" id="KW-1185">Reference proteome</keyword>
<evidence type="ECO:0000313" key="1">
    <source>
        <dbReference type="EMBL" id="KAK4013799.1"/>
    </source>
</evidence>
<sequence>MISVLAITNVKGSLYICASENVVETRKEPLAEKSKLMVSQCIHIEYKSKNSLYHSVFALNTNVFTDNGDCLGQCNVLEHAILTRTAAPISAWKERELIKDEVNKMLKQGVIEPAQSPW</sequence>
<gene>
    <name evidence="1" type="ORF">OUZ56_026352</name>
</gene>
<dbReference type="EMBL" id="JAOYFB010000004">
    <property type="protein sequence ID" value="KAK4013799.1"/>
    <property type="molecule type" value="Genomic_DNA"/>
</dbReference>
<comment type="caution">
    <text evidence="1">The sequence shown here is derived from an EMBL/GenBank/DDBJ whole genome shotgun (WGS) entry which is preliminary data.</text>
</comment>